<evidence type="ECO:0000313" key="6">
    <source>
        <dbReference type="EMBL" id="ABP55348.1"/>
    </source>
</evidence>
<keyword evidence="2" id="KW-0119">Carbohydrate metabolism</keyword>
<dbReference type="InterPro" id="IPR003961">
    <property type="entry name" value="FN3_dom"/>
</dbReference>
<feature type="compositionally biased region" description="Low complexity" evidence="3">
    <location>
        <begin position="177"/>
        <end position="186"/>
    </location>
</feature>
<feature type="region of interest" description="Disordered" evidence="3">
    <location>
        <begin position="138"/>
        <end position="284"/>
    </location>
</feature>
<dbReference type="STRING" id="369723.Strop_2910"/>
<keyword evidence="7" id="KW-1185">Reference proteome</keyword>
<dbReference type="Proteomes" id="UP000000235">
    <property type="component" value="Chromosome"/>
</dbReference>
<dbReference type="Gene3D" id="1.25.40.10">
    <property type="entry name" value="Tetratricopeptide repeat domain"/>
    <property type="match status" value="1"/>
</dbReference>
<dbReference type="GO" id="GO:0000272">
    <property type="term" value="P:polysaccharide catabolic process"/>
    <property type="evidence" value="ECO:0007669"/>
    <property type="project" value="UniProtKB-KW"/>
</dbReference>
<name>A4X8Z8_SALTO</name>
<sequence length="427" mass="43331">MAAAQHRALALRHTGDLAGARRLLTDTVESGHPPPYGPDHPEVLKAAHLLARLHREAGDPSAARRVLEEALAAGERLRSDADPLLLALVFELASVADELGNRHEARRNFRRIVTAGPAALGADHSSVRAAWAYLNEANLTDGSSGTPGPVLPGQYDSGRPGAGTVAAPTADGRLAQTSTPPNTAPASPGPGPASPGPSPDSAGHAAPHRPAVGPVPDGHGDGGRPRPGRPRGSGSTHGSFGTRPAPGAPASGPTPNSPRMTDDTVVGLLPPAYRGREPERRSRNRTAVVAVLVAAGVAAVAVAGAGVVVLLRGAPASSPTSDTSRASATGAPSGVPSEAPPTDLSLRDDSTSVTLTWTDPSGGTVPFVVAAGRAGQQLAPKDRVDPGRTSYTINGLSAEVDYCFTVLAVYSAETITTSGQVCTNREQ</sequence>
<dbReference type="InterPro" id="IPR011990">
    <property type="entry name" value="TPR-like_helical_dom_sf"/>
</dbReference>
<evidence type="ECO:0000313" key="7">
    <source>
        <dbReference type="Proteomes" id="UP000000235"/>
    </source>
</evidence>
<keyword evidence="4" id="KW-0812">Transmembrane</keyword>
<evidence type="ECO:0000256" key="3">
    <source>
        <dbReference type="SAM" id="MobiDB-lite"/>
    </source>
</evidence>
<feature type="compositionally biased region" description="Polar residues" evidence="3">
    <location>
        <begin position="317"/>
        <end position="327"/>
    </location>
</feature>
<dbReference type="PROSITE" id="PS50853">
    <property type="entry name" value="FN3"/>
    <property type="match status" value="1"/>
</dbReference>
<dbReference type="EMBL" id="CP000667">
    <property type="protein sequence ID" value="ABP55348.1"/>
    <property type="molecule type" value="Genomic_DNA"/>
</dbReference>
<feature type="compositionally biased region" description="Pro residues" evidence="3">
    <location>
        <begin position="187"/>
        <end position="198"/>
    </location>
</feature>
<dbReference type="PATRIC" id="fig|369723.5.peg.2996"/>
<organism evidence="6 7">
    <name type="scientific">Salinispora tropica (strain ATCC BAA-916 / DSM 44818 / JCM 13857 / NBRC 105044 / CNB-440)</name>
    <dbReference type="NCBI Taxonomy" id="369723"/>
    <lineage>
        <taxon>Bacteria</taxon>
        <taxon>Bacillati</taxon>
        <taxon>Actinomycetota</taxon>
        <taxon>Actinomycetes</taxon>
        <taxon>Micromonosporales</taxon>
        <taxon>Micromonosporaceae</taxon>
        <taxon>Salinispora</taxon>
    </lineage>
</organism>
<dbReference type="KEGG" id="stp:Strop_2910"/>
<dbReference type="RefSeq" id="WP_012014126.1">
    <property type="nucleotide sequence ID" value="NC_009380.1"/>
</dbReference>
<gene>
    <name evidence="6" type="ordered locus">Strop_2910</name>
</gene>
<dbReference type="AlphaFoldDB" id="A4X8Z8"/>
<dbReference type="HOGENOM" id="CLU_642333_0_0_11"/>
<protein>
    <submittedName>
        <fullName evidence="6">Fibronectin, type III domain protein</fullName>
    </submittedName>
</protein>
<keyword evidence="4" id="KW-0472">Membrane</keyword>
<evidence type="ECO:0000256" key="4">
    <source>
        <dbReference type="SAM" id="Phobius"/>
    </source>
</evidence>
<dbReference type="InterPro" id="IPR036116">
    <property type="entry name" value="FN3_sf"/>
</dbReference>
<evidence type="ECO:0000259" key="5">
    <source>
        <dbReference type="PROSITE" id="PS50853"/>
    </source>
</evidence>
<dbReference type="GO" id="GO:0016798">
    <property type="term" value="F:hydrolase activity, acting on glycosyl bonds"/>
    <property type="evidence" value="ECO:0007669"/>
    <property type="project" value="UniProtKB-KW"/>
</dbReference>
<keyword evidence="2" id="KW-0624">Polysaccharide degradation</keyword>
<evidence type="ECO:0000256" key="1">
    <source>
        <dbReference type="ARBA" id="ARBA00023295"/>
    </source>
</evidence>
<feature type="region of interest" description="Disordered" evidence="3">
    <location>
        <begin position="315"/>
        <end position="348"/>
    </location>
</feature>
<dbReference type="Pfam" id="PF13424">
    <property type="entry name" value="TPR_12"/>
    <property type="match status" value="1"/>
</dbReference>
<keyword evidence="1" id="KW-0378">Hydrolase</keyword>
<dbReference type="eggNOG" id="COG0457">
    <property type="taxonomic scope" value="Bacteria"/>
</dbReference>
<feature type="domain" description="Fibronectin type-III" evidence="5">
    <location>
        <begin position="340"/>
        <end position="427"/>
    </location>
</feature>
<keyword evidence="1" id="KW-0326">Glycosidase</keyword>
<feature type="transmembrane region" description="Helical" evidence="4">
    <location>
        <begin position="286"/>
        <end position="311"/>
    </location>
</feature>
<evidence type="ECO:0000256" key="2">
    <source>
        <dbReference type="ARBA" id="ARBA00023326"/>
    </source>
</evidence>
<accession>A4X8Z8</accession>
<dbReference type="InterPro" id="IPR013783">
    <property type="entry name" value="Ig-like_fold"/>
</dbReference>
<dbReference type="SMART" id="SM00060">
    <property type="entry name" value="FN3"/>
    <property type="match status" value="1"/>
</dbReference>
<keyword evidence="4" id="KW-1133">Transmembrane helix</keyword>
<dbReference type="Gene3D" id="2.60.40.10">
    <property type="entry name" value="Immunoglobulins"/>
    <property type="match status" value="1"/>
</dbReference>
<proteinExistence type="predicted"/>
<dbReference type="SUPFAM" id="SSF48452">
    <property type="entry name" value="TPR-like"/>
    <property type="match status" value="1"/>
</dbReference>
<dbReference type="Pfam" id="PF00041">
    <property type="entry name" value="fn3"/>
    <property type="match status" value="1"/>
</dbReference>
<reference evidence="7" key="1">
    <citation type="journal article" date="2007" name="Proc. Natl. Acad. Sci. U.S.A.">
        <title>Genome sequencing reveals complex secondary metabolome in the marine actinomycete Salinispora tropica.</title>
        <authorList>
            <person name="Udwary D.W."/>
            <person name="Zeigler L."/>
            <person name="Asolkar R.N."/>
            <person name="Singan V."/>
            <person name="Lapidus A."/>
            <person name="Fenical W."/>
            <person name="Jensen P.R."/>
            <person name="Moore B.S."/>
        </authorList>
    </citation>
    <scope>NUCLEOTIDE SEQUENCE [LARGE SCALE GENOMIC DNA]</scope>
    <source>
        <strain evidence="7">ATCC BAA-916 / DSM 44818 / CNB-440</strain>
    </source>
</reference>
<dbReference type="SUPFAM" id="SSF49265">
    <property type="entry name" value="Fibronectin type III"/>
    <property type="match status" value="1"/>
</dbReference>
<dbReference type="CDD" id="cd00063">
    <property type="entry name" value="FN3"/>
    <property type="match status" value="1"/>
</dbReference>
<feature type="compositionally biased region" description="Low complexity" evidence="3">
    <location>
        <begin position="230"/>
        <end position="258"/>
    </location>
</feature>